<sequence>MSAVLERRWVPVEDSDYCNASNAAEVLGITGAFLGAALLAIALRFYVRIRILKFVGAEDWTMLAAGLLGVAVLVCFIGETFWGVGRHNRCVPLGVLWGRQMKWEFVHGLCIVPAVVLVKISVAFFLMRLAPKKTWRIFLWGSIAFLGCFAVSCIGTLVFQCTPIDAAWKPILAAQPTTRCYSKNTYSFIGLFNSIVNICTDVLFAVLPIPIIVKLQVNLRTKVTLALILSLGFVACAAGIAKATLQVKFFADADGFWHDSFNVLNMVELCLGILAASLPSLKPLFSQLLEGTRTAFGRSNGSRKASHIPVQYPGAVGGSGGSGGRKQPYTPRTFNEMLEEVDLQDYSKNPNSTIIEYPAQTPHAVGTDQAPSTKKIKPYGVRITSGSMTREKTSDEEGLDLARSESQERLHQPSGGIYRTMEITRTSERM</sequence>
<comment type="caution">
    <text evidence="9">The sequence shown here is derived from an EMBL/GenBank/DDBJ whole genome shotgun (WGS) entry which is preliminary data.</text>
</comment>
<reference evidence="9" key="1">
    <citation type="submission" date="2023-08" db="EMBL/GenBank/DDBJ databases">
        <title>Black Yeasts Isolated from many extreme environments.</title>
        <authorList>
            <person name="Coleine C."/>
            <person name="Stajich J.E."/>
            <person name="Selbmann L."/>
        </authorList>
    </citation>
    <scope>NUCLEOTIDE SEQUENCE</scope>
    <source>
        <strain evidence="9">CCFEE 5810</strain>
    </source>
</reference>
<dbReference type="PANTHER" id="PTHR33048:SF167">
    <property type="entry name" value="INTEGRAL MEMBRANE PROTEIN"/>
    <property type="match status" value="1"/>
</dbReference>
<dbReference type="PANTHER" id="PTHR33048">
    <property type="entry name" value="PTH11-LIKE INTEGRAL MEMBRANE PROTEIN (AFU_ORTHOLOGUE AFUA_5G11245)"/>
    <property type="match status" value="1"/>
</dbReference>
<feature type="transmembrane region" description="Helical" evidence="7">
    <location>
        <begin position="26"/>
        <end position="47"/>
    </location>
</feature>
<keyword evidence="2 7" id="KW-0812">Transmembrane</keyword>
<accession>A0AAN7W5W6</accession>
<dbReference type="Proteomes" id="UP001310594">
    <property type="component" value="Unassembled WGS sequence"/>
</dbReference>
<dbReference type="InterPro" id="IPR052337">
    <property type="entry name" value="SAT4-like"/>
</dbReference>
<keyword evidence="3 7" id="KW-1133">Transmembrane helix</keyword>
<feature type="domain" description="Rhodopsin" evidence="8">
    <location>
        <begin position="43"/>
        <end position="286"/>
    </location>
</feature>
<proteinExistence type="inferred from homology"/>
<feature type="compositionally biased region" description="Basic and acidic residues" evidence="6">
    <location>
        <begin position="389"/>
        <end position="411"/>
    </location>
</feature>
<comment type="subcellular location">
    <subcellularLocation>
        <location evidence="1">Membrane</location>
        <topology evidence="1">Multi-pass membrane protein</topology>
    </subcellularLocation>
</comment>
<evidence type="ECO:0000256" key="7">
    <source>
        <dbReference type="SAM" id="Phobius"/>
    </source>
</evidence>
<feature type="region of interest" description="Disordered" evidence="6">
    <location>
        <begin position="300"/>
        <end position="326"/>
    </location>
</feature>
<evidence type="ECO:0000313" key="10">
    <source>
        <dbReference type="Proteomes" id="UP001310594"/>
    </source>
</evidence>
<protein>
    <recommendedName>
        <fullName evidence="8">Rhodopsin domain-containing protein</fullName>
    </recommendedName>
</protein>
<feature type="region of interest" description="Disordered" evidence="6">
    <location>
        <begin position="386"/>
        <end position="430"/>
    </location>
</feature>
<evidence type="ECO:0000256" key="4">
    <source>
        <dbReference type="ARBA" id="ARBA00023136"/>
    </source>
</evidence>
<gene>
    <name evidence="9" type="ORF">LTR97_005967</name>
</gene>
<evidence type="ECO:0000256" key="1">
    <source>
        <dbReference type="ARBA" id="ARBA00004141"/>
    </source>
</evidence>
<comment type="similarity">
    <text evidence="5">Belongs to the SAT4 family.</text>
</comment>
<name>A0AAN7W5W6_9PEZI</name>
<evidence type="ECO:0000256" key="2">
    <source>
        <dbReference type="ARBA" id="ARBA00022692"/>
    </source>
</evidence>
<evidence type="ECO:0000256" key="6">
    <source>
        <dbReference type="SAM" id="MobiDB-lite"/>
    </source>
</evidence>
<feature type="transmembrane region" description="Helical" evidence="7">
    <location>
        <begin position="186"/>
        <end position="211"/>
    </location>
</feature>
<evidence type="ECO:0000256" key="5">
    <source>
        <dbReference type="ARBA" id="ARBA00038359"/>
    </source>
</evidence>
<dbReference type="EMBL" id="JAVRQU010000008">
    <property type="protein sequence ID" value="KAK5699836.1"/>
    <property type="molecule type" value="Genomic_DNA"/>
</dbReference>
<dbReference type="InterPro" id="IPR049326">
    <property type="entry name" value="Rhodopsin_dom_fungi"/>
</dbReference>
<feature type="transmembrane region" description="Helical" evidence="7">
    <location>
        <begin position="223"/>
        <end position="241"/>
    </location>
</feature>
<feature type="transmembrane region" description="Helical" evidence="7">
    <location>
        <begin position="138"/>
        <end position="159"/>
    </location>
</feature>
<organism evidence="9 10">
    <name type="scientific">Elasticomyces elasticus</name>
    <dbReference type="NCBI Taxonomy" id="574655"/>
    <lineage>
        <taxon>Eukaryota</taxon>
        <taxon>Fungi</taxon>
        <taxon>Dikarya</taxon>
        <taxon>Ascomycota</taxon>
        <taxon>Pezizomycotina</taxon>
        <taxon>Dothideomycetes</taxon>
        <taxon>Dothideomycetidae</taxon>
        <taxon>Mycosphaerellales</taxon>
        <taxon>Teratosphaeriaceae</taxon>
        <taxon>Elasticomyces</taxon>
    </lineage>
</organism>
<evidence type="ECO:0000313" key="9">
    <source>
        <dbReference type="EMBL" id="KAK5699836.1"/>
    </source>
</evidence>
<feature type="transmembrane region" description="Helical" evidence="7">
    <location>
        <begin position="105"/>
        <end position="126"/>
    </location>
</feature>
<evidence type="ECO:0000256" key="3">
    <source>
        <dbReference type="ARBA" id="ARBA00022989"/>
    </source>
</evidence>
<dbReference type="Pfam" id="PF20684">
    <property type="entry name" value="Fung_rhodopsin"/>
    <property type="match status" value="1"/>
</dbReference>
<keyword evidence="4 7" id="KW-0472">Membrane</keyword>
<dbReference type="AlphaFoldDB" id="A0AAN7W5W6"/>
<feature type="compositionally biased region" description="Gly residues" evidence="6">
    <location>
        <begin position="315"/>
        <end position="324"/>
    </location>
</feature>
<dbReference type="GO" id="GO:0016020">
    <property type="term" value="C:membrane"/>
    <property type="evidence" value="ECO:0007669"/>
    <property type="project" value="UniProtKB-SubCell"/>
</dbReference>
<evidence type="ECO:0000259" key="8">
    <source>
        <dbReference type="Pfam" id="PF20684"/>
    </source>
</evidence>
<feature type="transmembrane region" description="Helical" evidence="7">
    <location>
        <begin position="59"/>
        <end position="85"/>
    </location>
</feature>